<accession>A0ABR4PH48</accession>
<reference evidence="3 4" key="1">
    <citation type="submission" date="2024-06" db="EMBL/GenBank/DDBJ databases">
        <title>Complete genome of Phlyctema vagabunda strain 19-DSS-EL-015.</title>
        <authorList>
            <person name="Fiorenzani C."/>
        </authorList>
    </citation>
    <scope>NUCLEOTIDE SEQUENCE [LARGE SCALE GENOMIC DNA]</scope>
    <source>
        <strain evidence="3 4">19-DSS-EL-015</strain>
    </source>
</reference>
<sequence>MPQVHCQRIKYVQLGKPNWIDPDRKRSIKNDPRVKMKWRIKDGTRRKKCWIALLPASDPVGNAIEKIESALYERNHDFFDGIVTDTGCSYDPTMFGLSVEDAQPTVVFSSDSEKCRQNAKNIITDKGILVDPRGIGMEYYGRGPQFYTGTETGNYRGQTGDSDPKMLDKKQPPHSSSDNRMQDVASSPSVVAVPFSKQAINKELVMIGRVNCTIGGIIAIDDQLFGLTVAHAFESSIQQDVGELSEKRNSLPTSQRNLDWALCKLDFSKVRATSAIVLPDGFKLYPAQIALEIDEDIEVWVQTGTTGVLKGMLLHSHSLVALPGHKRFQRMWIVNLDRIVLAGDCGSWVLDEKGTLYGQIVAAKPETRLAYILLARDIFRDIRDQFGGRHVRVARESDFVSTLTSIKRDLSSPRAKLIRAPHMFAESRQSGARSPVSDTVSSHFIRSSDISWPKRLQRRPEALSRNIESQGVDFELRQIASIDIAKQRLLELLEIWHSDDRTIQQARDWYVNYLDAACFADTSKLLLPAQKGFSDLVLQPHQYRTNKIIEEERRQALEIFYPFLYYVAQIFMKPRGRTLKNIAAELRHRGIFLTTAEPALPGLITVYMSHLRTFTTLKSITGVKVEWTDQLPQHLQFDLVSRTLTLFSLPSFAHLIYSRNSILAGMMDDLRITQNEQQDTVNISPFTADNLLREVLLSYRLIFGVSSSSWREFRRVNSQGEMCQIEGNPPPDPLLGILCGQKWTSSVPKAIYHQLNANPLSSTYASEFPLLGKRLYDLHEFVQRQQPNTLRDLWFDRRDITKWYTLWALVTYFCIITVLLVTQTIISVVQLKITLDRSNLIRV</sequence>
<evidence type="ECO:0000256" key="1">
    <source>
        <dbReference type="SAM" id="MobiDB-lite"/>
    </source>
</evidence>
<keyword evidence="2" id="KW-1133">Transmembrane helix</keyword>
<evidence type="ECO:0000313" key="4">
    <source>
        <dbReference type="Proteomes" id="UP001629113"/>
    </source>
</evidence>
<feature type="compositionally biased region" description="Polar residues" evidence="1">
    <location>
        <begin position="150"/>
        <end position="161"/>
    </location>
</feature>
<proteinExistence type="predicted"/>
<evidence type="ECO:0000256" key="2">
    <source>
        <dbReference type="SAM" id="Phobius"/>
    </source>
</evidence>
<feature type="compositionally biased region" description="Basic and acidic residues" evidence="1">
    <location>
        <begin position="162"/>
        <end position="171"/>
    </location>
</feature>
<protein>
    <submittedName>
        <fullName evidence="3">Uncharacterized protein</fullName>
    </submittedName>
</protein>
<feature type="region of interest" description="Disordered" evidence="1">
    <location>
        <begin position="150"/>
        <end position="185"/>
    </location>
</feature>
<organism evidence="3 4">
    <name type="scientific">Phlyctema vagabunda</name>
    <dbReference type="NCBI Taxonomy" id="108571"/>
    <lineage>
        <taxon>Eukaryota</taxon>
        <taxon>Fungi</taxon>
        <taxon>Dikarya</taxon>
        <taxon>Ascomycota</taxon>
        <taxon>Pezizomycotina</taxon>
        <taxon>Leotiomycetes</taxon>
        <taxon>Helotiales</taxon>
        <taxon>Dermateaceae</taxon>
        <taxon>Phlyctema</taxon>
    </lineage>
</organism>
<dbReference type="Proteomes" id="UP001629113">
    <property type="component" value="Unassembled WGS sequence"/>
</dbReference>
<dbReference type="EMBL" id="JBFCZG010000005">
    <property type="protein sequence ID" value="KAL3422643.1"/>
    <property type="molecule type" value="Genomic_DNA"/>
</dbReference>
<keyword evidence="2" id="KW-0812">Transmembrane</keyword>
<keyword evidence="4" id="KW-1185">Reference proteome</keyword>
<feature type="transmembrane region" description="Helical" evidence="2">
    <location>
        <begin position="806"/>
        <end position="829"/>
    </location>
</feature>
<comment type="caution">
    <text evidence="3">The sequence shown here is derived from an EMBL/GenBank/DDBJ whole genome shotgun (WGS) entry which is preliminary data.</text>
</comment>
<evidence type="ECO:0000313" key="3">
    <source>
        <dbReference type="EMBL" id="KAL3422643.1"/>
    </source>
</evidence>
<name>A0ABR4PH48_9HELO</name>
<gene>
    <name evidence="3" type="ORF">PVAG01_06799</name>
</gene>
<keyword evidence="2" id="KW-0472">Membrane</keyword>